<protein>
    <submittedName>
        <fullName evidence="1">Uncharacterized protein</fullName>
    </submittedName>
</protein>
<dbReference type="Proteomes" id="UP000467636">
    <property type="component" value="Chromosome"/>
</dbReference>
<dbReference type="AlphaFoldDB" id="A0AAD1HY97"/>
<organism evidence="1 2">
    <name type="scientific">Mycolicibacter terrae</name>
    <dbReference type="NCBI Taxonomy" id="1788"/>
    <lineage>
        <taxon>Bacteria</taxon>
        <taxon>Bacillati</taxon>
        <taxon>Actinomycetota</taxon>
        <taxon>Actinomycetes</taxon>
        <taxon>Mycobacteriales</taxon>
        <taxon>Mycobacteriaceae</taxon>
        <taxon>Mycolicibacter</taxon>
    </lineage>
</organism>
<name>A0AAD1HY97_9MYCO</name>
<sequence>MLVSVICCCASSSWSITGCRGSDGADSPTARGAIISIAMAPAARDVVTVAAAAVDRRVNPTGDIDPSGG</sequence>
<proteinExistence type="predicted"/>
<gene>
    <name evidence="1" type="ORF">MTER_22620</name>
</gene>
<keyword evidence="2" id="KW-1185">Reference proteome</keyword>
<reference evidence="1 2" key="1">
    <citation type="journal article" date="2019" name="Emerg. Microbes Infect.">
        <title>Comprehensive subspecies identification of 175 nontuberculous mycobacteria species based on 7547 genomic profiles.</title>
        <authorList>
            <person name="Matsumoto Y."/>
            <person name="Kinjo T."/>
            <person name="Motooka D."/>
            <person name="Nabeya D."/>
            <person name="Jung N."/>
            <person name="Uechi K."/>
            <person name="Horii T."/>
            <person name="Iida T."/>
            <person name="Fujita J."/>
            <person name="Nakamura S."/>
        </authorList>
    </citation>
    <scope>NUCLEOTIDE SEQUENCE [LARGE SCALE GENOMIC DNA]</scope>
    <source>
        <strain evidence="1 2">JCM 12143</strain>
    </source>
</reference>
<accession>A0AAD1HY97</accession>
<dbReference type="EMBL" id="AP022564">
    <property type="protein sequence ID" value="BBX22851.1"/>
    <property type="molecule type" value="Genomic_DNA"/>
</dbReference>
<evidence type="ECO:0000313" key="1">
    <source>
        <dbReference type="EMBL" id="BBX22851.1"/>
    </source>
</evidence>
<evidence type="ECO:0000313" key="2">
    <source>
        <dbReference type="Proteomes" id="UP000467636"/>
    </source>
</evidence>